<evidence type="ECO:0000313" key="7">
    <source>
        <dbReference type="Proteomes" id="UP000248544"/>
    </source>
</evidence>
<reference evidence="6 7" key="1">
    <citation type="submission" date="2018-01" db="EMBL/GenBank/DDBJ databases">
        <title>Draft genome sequence of Sphaerisporangium sp. 7K107.</title>
        <authorList>
            <person name="Sahin N."/>
            <person name="Saygin H."/>
            <person name="Ay H."/>
        </authorList>
    </citation>
    <scope>NUCLEOTIDE SEQUENCE [LARGE SCALE GENOMIC DNA]</scope>
    <source>
        <strain evidence="6 7">7K107</strain>
    </source>
</reference>
<evidence type="ECO:0000313" key="6">
    <source>
        <dbReference type="EMBL" id="PZG49066.1"/>
    </source>
</evidence>
<evidence type="ECO:0000256" key="1">
    <source>
        <dbReference type="ARBA" id="ARBA00011028"/>
    </source>
</evidence>
<feature type="region of interest" description="Disordered" evidence="4">
    <location>
        <begin position="128"/>
        <end position="156"/>
    </location>
</feature>
<evidence type="ECO:0000256" key="3">
    <source>
        <dbReference type="ARBA" id="ARBA00022729"/>
    </source>
</evidence>
<comment type="caution">
    <text evidence="6">The sequence shown here is derived from an EMBL/GenBank/DDBJ whole genome shotgun (WGS) entry which is preliminary data.</text>
</comment>
<evidence type="ECO:0000256" key="2">
    <source>
        <dbReference type="ARBA" id="ARBA00022448"/>
    </source>
</evidence>
<dbReference type="SUPFAM" id="SSF53807">
    <property type="entry name" value="Helical backbone' metal receptor"/>
    <property type="match status" value="1"/>
</dbReference>
<dbReference type="GO" id="GO:0030001">
    <property type="term" value="P:metal ion transport"/>
    <property type="evidence" value="ECO:0007669"/>
    <property type="project" value="InterPro"/>
</dbReference>
<proteinExistence type="inferred from homology"/>
<keyword evidence="3 5" id="KW-0732">Signal</keyword>
<dbReference type="Proteomes" id="UP000248544">
    <property type="component" value="Unassembled WGS sequence"/>
</dbReference>
<dbReference type="Gene3D" id="3.40.50.1980">
    <property type="entry name" value="Nitrogenase molybdenum iron protein domain"/>
    <property type="match status" value="2"/>
</dbReference>
<dbReference type="RefSeq" id="WP_111167229.1">
    <property type="nucleotide sequence ID" value="NZ_POUA01000070.1"/>
</dbReference>
<dbReference type="GO" id="GO:0046872">
    <property type="term" value="F:metal ion binding"/>
    <property type="evidence" value="ECO:0007669"/>
    <property type="project" value="InterPro"/>
</dbReference>
<feature type="chain" id="PRO_5015899248" evidence="5">
    <location>
        <begin position="35"/>
        <end position="331"/>
    </location>
</feature>
<dbReference type="InterPro" id="IPR006127">
    <property type="entry name" value="ZnuA-like"/>
</dbReference>
<gene>
    <name evidence="6" type="ORF">C1I98_11885</name>
</gene>
<dbReference type="EMBL" id="POUA01000070">
    <property type="protein sequence ID" value="PZG49066.1"/>
    <property type="molecule type" value="Genomic_DNA"/>
</dbReference>
<dbReference type="AlphaFoldDB" id="A0A2W2GHS0"/>
<name>A0A2W2GHS0_9ACTN</name>
<keyword evidence="7" id="KW-1185">Reference proteome</keyword>
<evidence type="ECO:0000256" key="5">
    <source>
        <dbReference type="SAM" id="SignalP"/>
    </source>
</evidence>
<dbReference type="PANTHER" id="PTHR42953">
    <property type="entry name" value="HIGH-AFFINITY ZINC UPTAKE SYSTEM PROTEIN ZNUA-RELATED"/>
    <property type="match status" value="1"/>
</dbReference>
<dbReference type="Pfam" id="PF01297">
    <property type="entry name" value="ZnuA"/>
    <property type="match status" value="1"/>
</dbReference>
<protein>
    <submittedName>
        <fullName evidence="6">Zinc ABC transporter substrate-binding protein</fullName>
    </submittedName>
</protein>
<feature type="compositionally biased region" description="Basic and acidic residues" evidence="4">
    <location>
        <begin position="144"/>
        <end position="156"/>
    </location>
</feature>
<evidence type="ECO:0000256" key="4">
    <source>
        <dbReference type="SAM" id="MobiDB-lite"/>
    </source>
</evidence>
<dbReference type="PANTHER" id="PTHR42953:SF3">
    <property type="entry name" value="HIGH-AFFINITY ZINC UPTAKE SYSTEM PROTEIN ZNUA"/>
    <property type="match status" value="1"/>
</dbReference>
<feature type="signal peptide" evidence="5">
    <location>
        <begin position="1"/>
        <end position="34"/>
    </location>
</feature>
<comment type="similarity">
    <text evidence="1">Belongs to the bacterial solute-binding protein 9 family.</text>
</comment>
<dbReference type="InterPro" id="IPR050492">
    <property type="entry name" value="Bact_metal-bind_prot9"/>
</dbReference>
<sequence>MSYFSGPWGRTAGLTAGAALLAATAACGAGQAQGAGGDAKPQVMAAFYPLQWLTERVGGGDVSVVPLTKPGVEPHDLELTPRQVVGLAEADLTVYIKGVQPALDEAVEHNAKDKGFDAATVVPKLPATGDAHEHEGEAGQAGHSAEHEEGEAAHAHEGEAVSYDPHLWLDPSRFAIVANKLGDRLAAADPARAKAHKDRAAAVAAELTALDAEMKRGLGSCAGHALVTSHAAFGYLAGRYGLEQVGISGIDPEAEPSLARLAEVEKVAKREKVTTIFTEALVSPKVAEVLAKQVGAKTAVLDPLESKPASGDYLTAMRANLATLRTALNCT</sequence>
<organism evidence="6 7">
    <name type="scientific">Spongiactinospora gelatinilytica</name>
    <dbReference type="NCBI Taxonomy" id="2666298"/>
    <lineage>
        <taxon>Bacteria</taxon>
        <taxon>Bacillati</taxon>
        <taxon>Actinomycetota</taxon>
        <taxon>Actinomycetes</taxon>
        <taxon>Streptosporangiales</taxon>
        <taxon>Streptosporangiaceae</taxon>
        <taxon>Spongiactinospora</taxon>
    </lineage>
</organism>
<keyword evidence="2" id="KW-0813">Transport</keyword>
<accession>A0A2W2GHS0</accession>